<dbReference type="RefSeq" id="WP_205156509.1">
    <property type="nucleotide sequence ID" value="NZ_JAFEUM010000001.1"/>
</dbReference>
<proteinExistence type="predicted"/>
<dbReference type="InterPro" id="IPR004360">
    <property type="entry name" value="Glyas_Fos-R_dOase_dom"/>
</dbReference>
<accession>A0ABS2HFJ6</accession>
<dbReference type="EMBL" id="JAFEUM010000001">
    <property type="protein sequence ID" value="MBM7034847.1"/>
    <property type="molecule type" value="Genomic_DNA"/>
</dbReference>
<comment type="caution">
    <text evidence="2">The sequence shown here is derived from an EMBL/GenBank/DDBJ whole genome shotgun (WGS) entry which is preliminary data.</text>
</comment>
<dbReference type="PANTHER" id="PTHR36437">
    <property type="entry name" value="GLYOXALASE/BLEOMYCIN RESISTANCE PROTEIN/DIOXYGENASE"/>
    <property type="match status" value="1"/>
</dbReference>
<dbReference type="PROSITE" id="PS51819">
    <property type="entry name" value="VOC"/>
    <property type="match status" value="1"/>
</dbReference>
<dbReference type="Pfam" id="PF00903">
    <property type="entry name" value="Glyoxalase"/>
    <property type="match status" value="1"/>
</dbReference>
<evidence type="ECO:0000313" key="3">
    <source>
        <dbReference type="Proteomes" id="UP000809621"/>
    </source>
</evidence>
<dbReference type="SUPFAM" id="SSF54593">
    <property type="entry name" value="Glyoxalase/Bleomycin resistance protein/Dihydroxybiphenyl dioxygenase"/>
    <property type="match status" value="1"/>
</dbReference>
<feature type="domain" description="VOC" evidence="1">
    <location>
        <begin position="4"/>
        <end position="129"/>
    </location>
</feature>
<protein>
    <submittedName>
        <fullName evidence="2">VOC family protein</fullName>
    </submittedName>
</protein>
<evidence type="ECO:0000313" key="2">
    <source>
        <dbReference type="EMBL" id="MBM7034847.1"/>
    </source>
</evidence>
<dbReference type="InterPro" id="IPR029068">
    <property type="entry name" value="Glyas_Bleomycin-R_OHBP_Dase"/>
</dbReference>
<dbReference type="Proteomes" id="UP000809621">
    <property type="component" value="Unassembled WGS sequence"/>
</dbReference>
<sequence>MSISINITSVAVKDQQVAHDFYTQKLGFVVKHDIPMGEYRWLTLVAPNHLEGTELLLEPMAFEPAKVYQAALKDAGIPCTSFEVDNMDAEVARLTELGVSFQGDVQNTGDALIATLDDGCGNWIMLTQTL</sequence>
<organism evidence="2 3">
    <name type="scientific">Vibrio ulleungensis</name>
    <dbReference type="NCBI Taxonomy" id="2807619"/>
    <lineage>
        <taxon>Bacteria</taxon>
        <taxon>Pseudomonadati</taxon>
        <taxon>Pseudomonadota</taxon>
        <taxon>Gammaproteobacteria</taxon>
        <taxon>Vibrionales</taxon>
        <taxon>Vibrionaceae</taxon>
        <taxon>Vibrio</taxon>
    </lineage>
</organism>
<dbReference type="Gene3D" id="3.10.180.10">
    <property type="entry name" value="2,3-Dihydroxybiphenyl 1,2-Dioxygenase, domain 1"/>
    <property type="match status" value="1"/>
</dbReference>
<dbReference type="PANTHER" id="PTHR36437:SF2">
    <property type="entry name" value="GLYOXALASE_BLEOMYCIN RESISTANCE PROTEIN_DIOXYGENASE"/>
    <property type="match status" value="1"/>
</dbReference>
<reference evidence="2 3" key="1">
    <citation type="submission" date="2021-02" db="EMBL/GenBank/DDBJ databases">
        <authorList>
            <person name="Park J.-S."/>
        </authorList>
    </citation>
    <scope>NUCLEOTIDE SEQUENCE [LARGE SCALE GENOMIC DNA]</scope>
    <source>
        <strain evidence="2 3">188UL20-2</strain>
    </source>
</reference>
<evidence type="ECO:0000259" key="1">
    <source>
        <dbReference type="PROSITE" id="PS51819"/>
    </source>
</evidence>
<dbReference type="InterPro" id="IPR037523">
    <property type="entry name" value="VOC_core"/>
</dbReference>
<gene>
    <name evidence="2" type="ORF">JQC93_00400</name>
</gene>
<name>A0ABS2HFJ6_9VIBR</name>
<keyword evidence="3" id="KW-1185">Reference proteome</keyword>